<evidence type="ECO:0000313" key="3">
    <source>
        <dbReference type="Proteomes" id="UP001596496"/>
    </source>
</evidence>
<proteinExistence type="predicted"/>
<dbReference type="InterPro" id="IPR000073">
    <property type="entry name" value="AB_hydrolase_1"/>
</dbReference>
<dbReference type="Pfam" id="PF12697">
    <property type="entry name" value="Abhydrolase_6"/>
    <property type="match status" value="1"/>
</dbReference>
<accession>A0ABW2PDD8</accession>
<keyword evidence="3" id="KW-1185">Reference proteome</keyword>
<dbReference type="PANTHER" id="PTHR43194:SF2">
    <property type="entry name" value="PEROXISOMAL MEMBRANE PROTEIN LPX1"/>
    <property type="match status" value="1"/>
</dbReference>
<keyword evidence="2" id="KW-0378">Hydrolase</keyword>
<comment type="caution">
    <text evidence="2">The sequence shown here is derived from an EMBL/GenBank/DDBJ whole genome shotgun (WGS) entry which is preliminary data.</text>
</comment>
<feature type="domain" description="AB hydrolase-1" evidence="1">
    <location>
        <begin position="23"/>
        <end position="270"/>
    </location>
</feature>
<dbReference type="RefSeq" id="WP_380830651.1">
    <property type="nucleotide sequence ID" value="NZ_JBHTCG010000032.1"/>
</dbReference>
<evidence type="ECO:0000259" key="1">
    <source>
        <dbReference type="Pfam" id="PF12697"/>
    </source>
</evidence>
<dbReference type="SUPFAM" id="SSF53474">
    <property type="entry name" value="alpha/beta-Hydrolases"/>
    <property type="match status" value="1"/>
</dbReference>
<dbReference type="InterPro" id="IPR050228">
    <property type="entry name" value="Carboxylesterase_BioH"/>
</dbReference>
<reference evidence="3" key="1">
    <citation type="journal article" date="2019" name="Int. J. Syst. Evol. Microbiol.">
        <title>The Global Catalogue of Microorganisms (GCM) 10K type strain sequencing project: providing services to taxonomists for standard genome sequencing and annotation.</title>
        <authorList>
            <consortium name="The Broad Institute Genomics Platform"/>
            <consortium name="The Broad Institute Genome Sequencing Center for Infectious Disease"/>
            <person name="Wu L."/>
            <person name="Ma J."/>
        </authorList>
    </citation>
    <scope>NUCLEOTIDE SEQUENCE [LARGE SCALE GENOMIC DNA]</scope>
    <source>
        <strain evidence="3">CECT 7649</strain>
    </source>
</reference>
<organism evidence="2 3">
    <name type="scientific">Sphaerisporangium rhizosphaerae</name>
    <dbReference type="NCBI Taxonomy" id="2269375"/>
    <lineage>
        <taxon>Bacteria</taxon>
        <taxon>Bacillati</taxon>
        <taxon>Actinomycetota</taxon>
        <taxon>Actinomycetes</taxon>
        <taxon>Streptosporangiales</taxon>
        <taxon>Streptosporangiaceae</taxon>
        <taxon>Sphaerisporangium</taxon>
    </lineage>
</organism>
<dbReference type="Proteomes" id="UP001596496">
    <property type="component" value="Unassembled WGS sequence"/>
</dbReference>
<dbReference type="Gene3D" id="3.40.50.1820">
    <property type="entry name" value="alpha/beta hydrolase"/>
    <property type="match status" value="1"/>
</dbReference>
<dbReference type="InterPro" id="IPR029058">
    <property type="entry name" value="AB_hydrolase_fold"/>
</dbReference>
<sequence>MNRTFLHWRVLISESYADEAGTIVLIHGLWVNPRSWEGWKHHYEARGYRVITPAWPGLDREVEELRRDPTGIAGVGLREVVDRYEGVIRDLDRPPIIMGHSFGGAVVQILLDRGLGGVGVAIDSAAVKGVLPLPLSTLKSAWPVLGNPANRNKAIPLTPRQFHYAVTNTLTESQSAAHYERYAVPGSARVLFQGAFANFNPRAATRINFRNRRRAPLLFIAGQADHIVPPKVNKANWRLYRKSPAITDYQEFPGRSHFIIGQDGWQEVADYALNWAEEHIPARV</sequence>
<protein>
    <submittedName>
        <fullName evidence="2">Alpha/beta hydrolase</fullName>
    </submittedName>
</protein>
<dbReference type="EMBL" id="JBHTCG010000032">
    <property type="protein sequence ID" value="MFC7386954.1"/>
    <property type="molecule type" value="Genomic_DNA"/>
</dbReference>
<dbReference type="PANTHER" id="PTHR43194">
    <property type="entry name" value="HYDROLASE ALPHA/BETA FOLD FAMILY"/>
    <property type="match status" value="1"/>
</dbReference>
<dbReference type="PRINTS" id="PR00111">
    <property type="entry name" value="ABHYDROLASE"/>
</dbReference>
<name>A0ABW2PDD8_9ACTN</name>
<evidence type="ECO:0000313" key="2">
    <source>
        <dbReference type="EMBL" id="MFC7386954.1"/>
    </source>
</evidence>
<gene>
    <name evidence="2" type="ORF">ACFQSB_32415</name>
</gene>
<dbReference type="GO" id="GO:0016787">
    <property type="term" value="F:hydrolase activity"/>
    <property type="evidence" value="ECO:0007669"/>
    <property type="project" value="UniProtKB-KW"/>
</dbReference>